<keyword evidence="3" id="KW-0812">Transmembrane</keyword>
<feature type="compositionally biased region" description="Low complexity" evidence="2">
    <location>
        <begin position="11"/>
        <end position="20"/>
    </location>
</feature>
<accession>A0A428WU95</accession>
<evidence type="ECO:0000313" key="4">
    <source>
        <dbReference type="EMBL" id="RSM46653.1"/>
    </source>
</evidence>
<dbReference type="PANTHER" id="PTHR30344:SF1">
    <property type="entry name" value="6-PHOSPHOGLUCONOLACTONASE"/>
    <property type="match status" value="1"/>
</dbReference>
<feature type="region of interest" description="Disordered" evidence="2">
    <location>
        <begin position="1"/>
        <end position="43"/>
    </location>
</feature>
<keyword evidence="3" id="KW-0472">Membrane</keyword>
<comment type="similarity">
    <text evidence="1">Belongs to the cycloisomerase 2 family.</text>
</comment>
<protein>
    <recommendedName>
        <fullName evidence="6">Lactonase family protein</fullName>
    </recommendedName>
</protein>
<reference evidence="4 5" key="1">
    <citation type="submission" date="2018-05" db="EMBL/GenBank/DDBJ databases">
        <title>Evolution of GPA BGCs.</title>
        <authorList>
            <person name="Waglechner N."/>
            <person name="Wright G.D."/>
        </authorList>
    </citation>
    <scope>NUCLEOTIDE SEQUENCE [LARGE SCALE GENOMIC DNA]</scope>
    <source>
        <strain evidence="4 5">DSM 5908</strain>
    </source>
</reference>
<gene>
    <name evidence="4" type="ORF">DMA12_10450</name>
</gene>
<dbReference type="OrthoDB" id="9790815at2"/>
<evidence type="ECO:0000313" key="5">
    <source>
        <dbReference type="Proteomes" id="UP000286716"/>
    </source>
</evidence>
<sequence>MTNPTHGPRTQGFPTQAPAGQAPPPPGFAQRQDLSFAPPARPPRRRRGPLVILSVLAAVIVLALGFVVGYLIYRPADGPAASPLAAQDGTAAGDAGNSFSAAGNPAAGAGGVFDLRRGAVFVQTNDPTTNEVIAFARSDDGRLHEVGRYKTGGVGSGSFEDSAHGIVLGTTAGESSPQHNIDSAQLLYVANAGSDTISVFRVAADGLQLVSNVPSGGTKPVSLTVNHGLLYALNSGELDDRFVLKFPDEFLDNCTHGDQPSVSGFRIDVEGRLAPIPASTRPLSGGGRSGCSQVSFTPDGTQLVVSERLATLPQQPPENGAIDTFTVNPDGTLGAKAVQNTSGAGPFGFSFTKDGTALFSEQNHADKGKGTASSYTMLGNGTLKAISKGVPNSGTDSCWIVPTNDGKLAFTSNALGGGSISTYRIEDTGALTLLHPQAADGHTRDGTFDVALSHDSRWLYQLNSHFGLLQVFQVNSDGTLKFIEEHKAFDITLPENGGQLPPFGIAAF</sequence>
<evidence type="ECO:0000256" key="1">
    <source>
        <dbReference type="ARBA" id="ARBA00005564"/>
    </source>
</evidence>
<evidence type="ECO:0000256" key="2">
    <source>
        <dbReference type="SAM" id="MobiDB-lite"/>
    </source>
</evidence>
<organism evidence="4 5">
    <name type="scientific">Amycolatopsis balhimycina DSM 5908</name>
    <dbReference type="NCBI Taxonomy" id="1081091"/>
    <lineage>
        <taxon>Bacteria</taxon>
        <taxon>Bacillati</taxon>
        <taxon>Actinomycetota</taxon>
        <taxon>Actinomycetes</taxon>
        <taxon>Pseudonocardiales</taxon>
        <taxon>Pseudonocardiaceae</taxon>
        <taxon>Amycolatopsis</taxon>
    </lineage>
</organism>
<dbReference type="AlphaFoldDB" id="A0A428WU95"/>
<dbReference type="PANTHER" id="PTHR30344">
    <property type="entry name" value="6-PHOSPHOGLUCONOLACTONASE-RELATED"/>
    <property type="match status" value="1"/>
</dbReference>
<dbReference type="GO" id="GO:0017057">
    <property type="term" value="F:6-phosphogluconolactonase activity"/>
    <property type="evidence" value="ECO:0007669"/>
    <property type="project" value="TreeGrafter"/>
</dbReference>
<evidence type="ECO:0000256" key="3">
    <source>
        <dbReference type="SAM" id="Phobius"/>
    </source>
</evidence>
<keyword evidence="5" id="KW-1185">Reference proteome</keyword>
<dbReference type="InterPro" id="IPR011048">
    <property type="entry name" value="Haem_d1_sf"/>
</dbReference>
<dbReference type="RefSeq" id="WP_020645374.1">
    <property type="nucleotide sequence ID" value="NZ_QHHU01000012.1"/>
</dbReference>
<dbReference type="Pfam" id="PF10282">
    <property type="entry name" value="Lactonase"/>
    <property type="match status" value="2"/>
</dbReference>
<dbReference type="SUPFAM" id="SSF51004">
    <property type="entry name" value="C-terminal (heme d1) domain of cytochrome cd1-nitrite reductase"/>
    <property type="match status" value="1"/>
</dbReference>
<dbReference type="EMBL" id="QHHU01000012">
    <property type="protein sequence ID" value="RSM46653.1"/>
    <property type="molecule type" value="Genomic_DNA"/>
</dbReference>
<feature type="transmembrane region" description="Helical" evidence="3">
    <location>
        <begin position="50"/>
        <end position="73"/>
    </location>
</feature>
<dbReference type="Proteomes" id="UP000286716">
    <property type="component" value="Unassembled WGS sequence"/>
</dbReference>
<dbReference type="Gene3D" id="2.130.10.10">
    <property type="entry name" value="YVTN repeat-like/Quinoprotein amine dehydrogenase"/>
    <property type="match status" value="3"/>
</dbReference>
<proteinExistence type="inferred from homology"/>
<name>A0A428WU95_AMYBA</name>
<dbReference type="InterPro" id="IPR019405">
    <property type="entry name" value="Lactonase_7-beta_prop"/>
</dbReference>
<dbReference type="InterPro" id="IPR050282">
    <property type="entry name" value="Cycloisomerase_2"/>
</dbReference>
<comment type="caution">
    <text evidence="4">The sequence shown here is derived from an EMBL/GenBank/DDBJ whole genome shotgun (WGS) entry which is preliminary data.</text>
</comment>
<dbReference type="InterPro" id="IPR015943">
    <property type="entry name" value="WD40/YVTN_repeat-like_dom_sf"/>
</dbReference>
<evidence type="ECO:0008006" key="6">
    <source>
        <dbReference type="Google" id="ProtNLM"/>
    </source>
</evidence>
<keyword evidence="3" id="KW-1133">Transmembrane helix</keyword>